<dbReference type="PANTHER" id="PTHR35345">
    <property type="entry name" value="TELOMERE REPEATS-BINDING BOUQUET FORMATION PROTEIN 2"/>
    <property type="match status" value="1"/>
</dbReference>
<organism evidence="1 2">
    <name type="scientific">Lepisosteus oculatus</name>
    <name type="common">Spotted gar</name>
    <dbReference type="NCBI Taxonomy" id="7918"/>
    <lineage>
        <taxon>Eukaryota</taxon>
        <taxon>Metazoa</taxon>
        <taxon>Chordata</taxon>
        <taxon>Craniata</taxon>
        <taxon>Vertebrata</taxon>
        <taxon>Euteleostomi</taxon>
        <taxon>Actinopterygii</taxon>
        <taxon>Neopterygii</taxon>
        <taxon>Holostei</taxon>
        <taxon>Semionotiformes</taxon>
        <taxon>Lepisosteidae</taxon>
        <taxon>Lepisosteus</taxon>
    </lineage>
</organism>
<dbReference type="Pfam" id="PF15101">
    <property type="entry name" value="TERB2"/>
    <property type="match status" value="1"/>
</dbReference>
<proteinExistence type="predicted"/>
<reference evidence="1" key="2">
    <citation type="submission" date="2025-08" db="UniProtKB">
        <authorList>
            <consortium name="Ensembl"/>
        </authorList>
    </citation>
    <scope>IDENTIFICATION</scope>
</reference>
<accession>W5N8F5</accession>
<dbReference type="FunCoup" id="W5N8F5">
    <property type="interactions" value="643"/>
</dbReference>
<dbReference type="GO" id="GO:0005637">
    <property type="term" value="C:nuclear inner membrane"/>
    <property type="evidence" value="ECO:0000318"/>
    <property type="project" value="GO_Central"/>
</dbReference>
<dbReference type="AlphaFoldDB" id="W5N8F5"/>
<dbReference type="HOGENOM" id="CLU_109637_0_0_1"/>
<dbReference type="PANTHER" id="PTHR35345:SF1">
    <property type="entry name" value="TELOMERE REPEATS-BINDING BOUQUET FORMATION PROTEIN 2"/>
    <property type="match status" value="1"/>
</dbReference>
<reference evidence="1" key="3">
    <citation type="submission" date="2025-09" db="UniProtKB">
        <authorList>
            <consortium name="Ensembl"/>
        </authorList>
    </citation>
    <scope>IDENTIFICATION</scope>
</reference>
<dbReference type="InterPro" id="IPR028065">
    <property type="entry name" value="TERB2"/>
</dbReference>
<dbReference type="STRING" id="7918.ENSLOCP00000016914"/>
<sequence>MFKDRKAWFSQSVPRRFCDMWMSEGGIITDWTTADYIFSKDASHPDTHRLYESLDYSKNRLTVFHASYLSACEKNRNKVAVSVGHFVLPPSSVQKEVKAAVGSFIWEKEDNQSTKQLPCGRIIQMEKQKDKEYHSVGKDSLKKDSNKIRQVTCGIKNPQRDMPLCCNPQYYPINNMFTGKNIKICSSI</sequence>
<evidence type="ECO:0000313" key="1">
    <source>
        <dbReference type="Ensembl" id="ENSLOCP00000016914.1"/>
    </source>
</evidence>
<dbReference type="Proteomes" id="UP000018468">
    <property type="component" value="Linkage group LG3"/>
</dbReference>
<dbReference type="InParanoid" id="W5N8F5"/>
<protein>
    <submittedName>
        <fullName evidence="1">Telomere repeat binding bouquet formation protein 2</fullName>
    </submittedName>
</protein>
<reference evidence="2" key="1">
    <citation type="submission" date="2011-12" db="EMBL/GenBank/DDBJ databases">
        <title>The Draft Genome of Lepisosteus oculatus.</title>
        <authorList>
            <consortium name="The Broad Institute Genome Assembly &amp; Analysis Group"/>
            <consortium name="Computational R&amp;D Group"/>
            <consortium name="and Sequencing Platform"/>
            <person name="Di Palma F."/>
            <person name="Alfoldi J."/>
            <person name="Johnson J."/>
            <person name="Berlin A."/>
            <person name="Gnerre S."/>
            <person name="Jaffe D."/>
            <person name="MacCallum I."/>
            <person name="Young S."/>
            <person name="Walker B.J."/>
            <person name="Lander E.S."/>
            <person name="Lindblad-Toh K."/>
        </authorList>
    </citation>
    <scope>NUCLEOTIDE SEQUENCE [LARGE SCALE GENOMIC DNA]</scope>
</reference>
<dbReference type="GeneTree" id="ENSGT00390000012336"/>
<dbReference type="Bgee" id="ENSLOCG00000013718">
    <property type="expression patterns" value="Expressed in testis and 2 other cell types or tissues"/>
</dbReference>
<evidence type="ECO:0000313" key="2">
    <source>
        <dbReference type="Proteomes" id="UP000018468"/>
    </source>
</evidence>
<dbReference type="eggNOG" id="ENOG502S1BT">
    <property type="taxonomic scope" value="Eukaryota"/>
</dbReference>
<dbReference type="Ensembl" id="ENSLOCT00000016944.1">
    <property type="protein sequence ID" value="ENSLOCP00000016914.1"/>
    <property type="gene ID" value="ENSLOCG00000013718.1"/>
</dbReference>
<keyword evidence="2" id="KW-1185">Reference proteome</keyword>
<dbReference type="EMBL" id="AHAT01024855">
    <property type="status" value="NOT_ANNOTATED_CDS"/>
    <property type="molecule type" value="Genomic_DNA"/>
</dbReference>
<name>W5N8F5_LEPOC</name>
<dbReference type="GO" id="GO:0070197">
    <property type="term" value="P:meiotic attachment of telomere to nuclear envelope"/>
    <property type="evidence" value="ECO:0000318"/>
    <property type="project" value="GO_Central"/>
</dbReference>
<dbReference type="GO" id="GO:0007129">
    <property type="term" value="P:homologous chromosome pairing at meiosis"/>
    <property type="evidence" value="ECO:0000318"/>
    <property type="project" value="GO_Central"/>
</dbReference>